<name>A0A7J6KNH1_PERCH</name>
<dbReference type="AlphaFoldDB" id="A0A7J6KNH1"/>
<dbReference type="EMBL" id="JAAPAO010002162">
    <property type="protein sequence ID" value="KAF4648131.1"/>
    <property type="molecule type" value="Genomic_DNA"/>
</dbReference>
<feature type="non-terminal residue" evidence="1">
    <location>
        <position position="1"/>
    </location>
</feature>
<reference evidence="1 2" key="1">
    <citation type="submission" date="2020-04" db="EMBL/GenBank/DDBJ databases">
        <title>Perkinsus chesapeaki whole genome sequence.</title>
        <authorList>
            <person name="Bogema D.R."/>
        </authorList>
    </citation>
    <scope>NUCLEOTIDE SEQUENCE [LARGE SCALE GENOMIC DNA]</scope>
    <source>
        <strain evidence="1">ATCC PRA-425</strain>
    </source>
</reference>
<protein>
    <submittedName>
        <fullName evidence="1">Uncharacterized protein</fullName>
    </submittedName>
</protein>
<gene>
    <name evidence="1" type="ORF">FOL47_003693</name>
</gene>
<accession>A0A7J6KNH1</accession>
<evidence type="ECO:0000313" key="1">
    <source>
        <dbReference type="EMBL" id="KAF4648131.1"/>
    </source>
</evidence>
<sequence length="186" mass="20782">LERLHGNLLMILIGPTARTVVLKGNPVARERQLGDAVGKLTRGIGQAKIKYVIQEGASTETKRASLRVIDAPTIRTNSLHGTRIVEKARQKVDKKEERILNRTDGLLDPKLRDEDIGMLLKGRRRQIDKFVRDFETSLLEHQSCLEAALPLDLLSDSTRKAFSELAEDIIGVERVKGINNKLADIT</sequence>
<feature type="non-terminal residue" evidence="1">
    <location>
        <position position="186"/>
    </location>
</feature>
<organism evidence="1 2">
    <name type="scientific">Perkinsus chesapeaki</name>
    <name type="common">Clam parasite</name>
    <name type="synonym">Perkinsus andrewsi</name>
    <dbReference type="NCBI Taxonomy" id="330153"/>
    <lineage>
        <taxon>Eukaryota</taxon>
        <taxon>Sar</taxon>
        <taxon>Alveolata</taxon>
        <taxon>Perkinsozoa</taxon>
        <taxon>Perkinsea</taxon>
        <taxon>Perkinsida</taxon>
        <taxon>Perkinsidae</taxon>
        <taxon>Perkinsus</taxon>
    </lineage>
</organism>
<dbReference type="Proteomes" id="UP000591131">
    <property type="component" value="Unassembled WGS sequence"/>
</dbReference>
<keyword evidence="2" id="KW-1185">Reference proteome</keyword>
<dbReference type="OrthoDB" id="10605779at2759"/>
<proteinExistence type="predicted"/>
<comment type="caution">
    <text evidence="1">The sequence shown here is derived from an EMBL/GenBank/DDBJ whole genome shotgun (WGS) entry which is preliminary data.</text>
</comment>
<evidence type="ECO:0000313" key="2">
    <source>
        <dbReference type="Proteomes" id="UP000591131"/>
    </source>
</evidence>